<evidence type="ECO:0000256" key="5">
    <source>
        <dbReference type="ARBA" id="ARBA00022737"/>
    </source>
</evidence>
<evidence type="ECO:0000256" key="2">
    <source>
        <dbReference type="ARBA" id="ARBA00004245"/>
    </source>
</evidence>
<feature type="domain" description="Calponin-homology (CH)" evidence="9">
    <location>
        <begin position="513"/>
        <end position="598"/>
    </location>
</feature>
<dbReference type="InterPro" id="IPR001715">
    <property type="entry name" value="CH_dom"/>
</dbReference>
<evidence type="ECO:0000256" key="1">
    <source>
        <dbReference type="ARBA" id="ARBA00004216"/>
    </source>
</evidence>
<dbReference type="Gene3D" id="1.10.418.10">
    <property type="entry name" value="Calponin-like domain"/>
    <property type="match status" value="4"/>
</dbReference>
<comment type="caution">
    <text evidence="10">The sequence shown here is derived from an EMBL/GenBank/DDBJ whole genome shotgun (WGS) entry which is preliminary data.</text>
</comment>
<dbReference type="Pfam" id="PF00307">
    <property type="entry name" value="CH"/>
    <property type="match status" value="4"/>
</dbReference>
<dbReference type="GO" id="GO:0030032">
    <property type="term" value="P:lamellipodium assembly"/>
    <property type="evidence" value="ECO:0007669"/>
    <property type="project" value="TreeGrafter"/>
</dbReference>
<keyword evidence="5" id="KW-0677">Repeat</keyword>
<accession>A0A8J4UF20</accession>
<dbReference type="AlphaFoldDB" id="A0A8J4UF20"/>
<feature type="non-terminal residue" evidence="10">
    <location>
        <position position="598"/>
    </location>
</feature>
<dbReference type="GO" id="GO:0071963">
    <property type="term" value="P:establishment or maintenance of cell polarity regulating cell shape"/>
    <property type="evidence" value="ECO:0007669"/>
    <property type="project" value="TreeGrafter"/>
</dbReference>
<dbReference type="GO" id="GO:0030018">
    <property type="term" value="C:Z disc"/>
    <property type="evidence" value="ECO:0007669"/>
    <property type="project" value="UniProtKB-SubCell"/>
</dbReference>
<dbReference type="GO" id="GO:0005925">
    <property type="term" value="C:focal adhesion"/>
    <property type="evidence" value="ECO:0007669"/>
    <property type="project" value="TreeGrafter"/>
</dbReference>
<dbReference type="OrthoDB" id="2099265at2759"/>
<dbReference type="GO" id="GO:0030036">
    <property type="term" value="P:actin cytoskeleton organization"/>
    <property type="evidence" value="ECO:0007669"/>
    <property type="project" value="InterPro"/>
</dbReference>
<evidence type="ECO:0000256" key="4">
    <source>
        <dbReference type="ARBA" id="ARBA00022490"/>
    </source>
</evidence>
<proteinExistence type="inferred from homology"/>
<evidence type="ECO:0000313" key="11">
    <source>
        <dbReference type="Proteomes" id="UP000727407"/>
    </source>
</evidence>
<dbReference type="CDD" id="cd21336">
    <property type="entry name" value="CH_PARVB_rpt1"/>
    <property type="match status" value="1"/>
</dbReference>
<dbReference type="PANTHER" id="PTHR12114:SF7">
    <property type="entry name" value="BETA-PARVIN"/>
    <property type="match status" value="1"/>
</dbReference>
<name>A0A8J4UF20_CLAMG</name>
<evidence type="ECO:0000313" key="10">
    <source>
        <dbReference type="EMBL" id="KAF5908293.1"/>
    </source>
</evidence>
<comment type="subcellular location">
    <subcellularLocation>
        <location evidence="2">Cytoplasm</location>
        <location evidence="2">Cytoskeleton</location>
    </subcellularLocation>
    <subcellularLocation>
        <location evidence="1">Cytoplasm</location>
        <location evidence="1">Myofibril</location>
        <location evidence="1">Sarcomere</location>
        <location evidence="1">Z line</location>
    </subcellularLocation>
</comment>
<reference evidence="10" key="1">
    <citation type="submission" date="2020-07" db="EMBL/GenBank/DDBJ databases">
        <title>Clarias magur genome sequencing, assembly and annotation.</title>
        <authorList>
            <person name="Kushwaha B."/>
            <person name="Kumar R."/>
            <person name="Das P."/>
            <person name="Joshi C.G."/>
            <person name="Kumar D."/>
            <person name="Nagpure N.S."/>
            <person name="Pandey M."/>
            <person name="Agarwal S."/>
            <person name="Srivastava S."/>
            <person name="Singh M."/>
            <person name="Sahoo L."/>
            <person name="Jayasankar P."/>
            <person name="Meher P.K."/>
            <person name="Koringa P.G."/>
            <person name="Iquebal M.A."/>
            <person name="Das S.P."/>
            <person name="Bit A."/>
            <person name="Patnaik S."/>
            <person name="Patel N."/>
            <person name="Shah T.M."/>
            <person name="Hinsu A."/>
            <person name="Jena J.K."/>
        </authorList>
    </citation>
    <scope>NUCLEOTIDE SEQUENCE</scope>
    <source>
        <strain evidence="10">CIFAMagur01</strain>
        <tissue evidence="10">Testis</tissue>
    </source>
</reference>
<feature type="domain" description="Calponin-homology (CH)" evidence="9">
    <location>
        <begin position="73"/>
        <end position="180"/>
    </location>
</feature>
<comment type="similarity">
    <text evidence="3">Belongs to the parvin family.</text>
</comment>
<dbReference type="GO" id="GO:0003779">
    <property type="term" value="F:actin binding"/>
    <property type="evidence" value="ECO:0007669"/>
    <property type="project" value="UniProtKB-KW"/>
</dbReference>
<gene>
    <name evidence="10" type="primary">parvb</name>
    <name evidence="10" type="ORF">DAT39_002034</name>
</gene>
<organism evidence="10 11">
    <name type="scientific">Clarias magur</name>
    <name type="common">Asian catfish</name>
    <name type="synonym">Macropteronotus magur</name>
    <dbReference type="NCBI Taxonomy" id="1594786"/>
    <lineage>
        <taxon>Eukaryota</taxon>
        <taxon>Metazoa</taxon>
        <taxon>Chordata</taxon>
        <taxon>Craniata</taxon>
        <taxon>Vertebrata</taxon>
        <taxon>Euteleostomi</taxon>
        <taxon>Actinopterygii</taxon>
        <taxon>Neopterygii</taxon>
        <taxon>Teleostei</taxon>
        <taxon>Ostariophysi</taxon>
        <taxon>Siluriformes</taxon>
        <taxon>Clariidae</taxon>
        <taxon>Clarias</taxon>
    </lineage>
</organism>
<dbReference type="EMBL" id="QNUK01000014">
    <property type="protein sequence ID" value="KAF5908293.1"/>
    <property type="molecule type" value="Genomic_DNA"/>
</dbReference>
<evidence type="ECO:0000259" key="9">
    <source>
        <dbReference type="PROSITE" id="PS50021"/>
    </source>
</evidence>
<dbReference type="InterPro" id="IPR036872">
    <property type="entry name" value="CH_dom_sf"/>
</dbReference>
<dbReference type="Proteomes" id="UP000727407">
    <property type="component" value="Unassembled WGS sequence"/>
</dbReference>
<dbReference type="SUPFAM" id="SSF47576">
    <property type="entry name" value="Calponin-homology domain, CH-domain"/>
    <property type="match status" value="2"/>
</dbReference>
<dbReference type="GO" id="GO:0015629">
    <property type="term" value="C:actin cytoskeleton"/>
    <property type="evidence" value="ECO:0007669"/>
    <property type="project" value="TreeGrafter"/>
</dbReference>
<dbReference type="FunFam" id="1.10.418.10:FF:000011">
    <property type="entry name" value="Parvin, beta"/>
    <property type="match status" value="2"/>
</dbReference>
<keyword evidence="7" id="KW-0009">Actin-binding</keyword>
<protein>
    <submittedName>
        <fullName evidence="10">Beta-parvin isoform X1</fullName>
    </submittedName>
</protein>
<keyword evidence="8" id="KW-0206">Cytoskeleton</keyword>
<keyword evidence="6" id="KW-0130">Cell adhesion</keyword>
<evidence type="ECO:0000256" key="8">
    <source>
        <dbReference type="ARBA" id="ARBA00023212"/>
    </source>
</evidence>
<keyword evidence="11" id="KW-1185">Reference proteome</keyword>
<dbReference type="GO" id="GO:0030027">
    <property type="term" value="C:lamellipodium"/>
    <property type="evidence" value="ECO:0007669"/>
    <property type="project" value="TreeGrafter"/>
</dbReference>
<evidence type="ECO:0000256" key="7">
    <source>
        <dbReference type="ARBA" id="ARBA00023203"/>
    </source>
</evidence>
<dbReference type="InterPro" id="IPR028433">
    <property type="entry name" value="Parvin"/>
</dbReference>
<evidence type="ECO:0000256" key="3">
    <source>
        <dbReference type="ARBA" id="ARBA00005666"/>
    </source>
</evidence>
<feature type="domain" description="Calponin-homology (CH)" evidence="9">
    <location>
        <begin position="240"/>
        <end position="358"/>
    </location>
</feature>
<dbReference type="PROSITE" id="PS50021">
    <property type="entry name" value="CH"/>
    <property type="match status" value="3"/>
</dbReference>
<keyword evidence="4" id="KW-0963">Cytoplasm</keyword>
<evidence type="ECO:0000256" key="6">
    <source>
        <dbReference type="ARBA" id="ARBA00022889"/>
    </source>
</evidence>
<dbReference type="PANTHER" id="PTHR12114">
    <property type="entry name" value="PARVIN"/>
    <property type="match status" value="1"/>
</dbReference>
<sequence>MKKDESFLGKLGGSLARKKKAKEVSDLQEEGKYAINAPLLPASSDLLPEDMLLEENAERIMLDPTSRENPKFKELQKALIDWINNELEDERIIVKDLEEDLYDGQVLQKLFEKLSGRKLNVAEVTQSEIGQKQKLQTVLEAVNELLRPQGWTIDWGVDSIHSKNLVAIVYLLVTLAMHFQAPIRLPEHVSVKVVVVKKKEGILHTSRITKELTSTTEMMMGRFERDAFDTLLDHAPDKLNVVKTSLITFVNKHLNKLNLEVTELESQFADGVYLVLLMGLLEGYFVPLYNFYLTPESFEQKVHNVAFAFELMQDGGLKKPKARPEGERRKIIQPSSINDPKLVKLKEVLVEWINSTLKEEHIVVQTLEEDIYDGLVIHHLMRKLGGVHLPVEEIALTTAAQMYKLELILQALNQELDSSAEADGTARWSPKLIHSRDLLSTLHLLVAMVKRYQPELALPQNVTVEVVLLEVHKGGIKSDKQIEYITSQSEDTEDCKKDDPIDELLKLETHKIATVKKALLHFINKNMSPLRLQVSDIEKQFADGVILLLLIGELEGFFIPLYEFYISPASHSEMLHNVTLALDLLNDREIQVSNVDPE</sequence>
<dbReference type="GO" id="GO:0034446">
    <property type="term" value="P:substrate adhesion-dependent cell spreading"/>
    <property type="evidence" value="ECO:0007669"/>
    <property type="project" value="TreeGrafter"/>
</dbReference>
<dbReference type="FunFam" id="1.10.418.10:FF:000015">
    <property type="entry name" value="Parvin beta"/>
    <property type="match status" value="1"/>
</dbReference>